<dbReference type="Gene3D" id="3.30.2010.10">
    <property type="entry name" value="Metalloproteases ('zincins'), catalytic domain"/>
    <property type="match status" value="1"/>
</dbReference>
<evidence type="ECO:0000313" key="9">
    <source>
        <dbReference type="EMBL" id="WTS09876.1"/>
    </source>
</evidence>
<dbReference type="GO" id="GO:0006508">
    <property type="term" value="P:proteolysis"/>
    <property type="evidence" value="ECO:0007669"/>
    <property type="project" value="UniProtKB-KW"/>
</dbReference>
<feature type="transmembrane region" description="Helical" evidence="7">
    <location>
        <begin position="337"/>
        <end position="360"/>
    </location>
</feature>
<sequence>MNTAVPQPSIDERALGPGTGARFAVLVVLMLVATGAMALTIVSTLHAADGTDCLLAAGMDPDRAGTAAETLRLVAQWIPFWACMDRSVPIPPWWQIALAPGLLAVTAALIFLLLPAWKVRRHRLVDLRTVDSDGTVLRLVEEAAAASGLAGVPRVVVDRATPTAGAVVFGRTRRPVVSLHGGLIACRSTNPGHLRTVLLHEFAHISNRDVTVTYATVALWRAFGTLVLLPYQVWAAFQVAGFGASASLELSPFQIRTLVLPLVLAALVHLARSDVLRVREIHADLTAARSCADVHRAVAAASAPRGLRGAANSLKVLWSTHPAAQVRRSALTDPAPVFGLHALPALLTGASAVLIHSHLLGYLGTYRRLSPWIFQGTALLPAVLVCGVIGTALWRSVAYAVVTGRPAPTGVRTGLWLGAGLGAGALVAGFGSGVSQWWIGGLVGLLLVVASGVAFTVWLTLCARLWAGTWRGRSLRPALVLCLAAALVVSTVWFAWLTPQGLYGVFWQMVTPGSRQLIQQASGTGVGQSTVSAVAAVLPALLGSMRWPLFTAAAAAAWIIPALALALGPPGGHAPRWVVRARLAGTDWPCGREAPPALRRALAPGLLGGAVSWLAVAGALAYLHTGRGWQAGAGGSGGLRLEVWVFLASAGAVAVAALAAIGGRHPLVPLVAAQTAATVGLAGTGLLTSVDGCIAPLSVRTSTCGWHPVWQAFSAVDVFAFVNAVLMFAFLAAAAAVLLQQVARKARRSNGAGDGQPSGARPAARWSAVALPAALVLVLAVAEPLALATYQAAVPDYAAGQRNFQHLLADPPTASAATRAKQVRAWYRHGGEYLLTNAVRSTDQLHTLNVSLDDDPVARAAVLARIRTLCTDIASLGSWEDGYYFRVPDPQAQSDWHEFGTGARDGGRKCLAAVDRRPFDVDAFLGLATARYDLDVAGSYAASTDRAVTKILAEAGYRVR</sequence>
<evidence type="ECO:0000259" key="8">
    <source>
        <dbReference type="Pfam" id="PF01435"/>
    </source>
</evidence>
<evidence type="ECO:0000256" key="4">
    <source>
        <dbReference type="ARBA" id="ARBA00022801"/>
    </source>
</evidence>
<name>A0AAU1TZD4_9ACTN</name>
<keyword evidence="4 9" id="KW-0378">Hydrolase</keyword>
<organism evidence="9">
    <name type="scientific">Streptomyces sp. NBC_00119</name>
    <dbReference type="NCBI Taxonomy" id="2975659"/>
    <lineage>
        <taxon>Bacteria</taxon>
        <taxon>Bacillati</taxon>
        <taxon>Actinomycetota</taxon>
        <taxon>Actinomycetes</taxon>
        <taxon>Kitasatosporales</taxon>
        <taxon>Streptomycetaceae</taxon>
        <taxon>Streptomyces</taxon>
    </lineage>
</organism>
<dbReference type="InterPro" id="IPR001915">
    <property type="entry name" value="Peptidase_M48"/>
</dbReference>
<evidence type="ECO:0000256" key="1">
    <source>
        <dbReference type="ARBA" id="ARBA00001947"/>
    </source>
</evidence>
<keyword evidence="5" id="KW-0862">Zinc</keyword>
<dbReference type="EMBL" id="CP108195">
    <property type="protein sequence ID" value="WTS09876.1"/>
    <property type="molecule type" value="Genomic_DNA"/>
</dbReference>
<evidence type="ECO:0000256" key="5">
    <source>
        <dbReference type="ARBA" id="ARBA00022833"/>
    </source>
</evidence>
<dbReference type="Pfam" id="PF01435">
    <property type="entry name" value="Peptidase_M48"/>
    <property type="match status" value="1"/>
</dbReference>
<keyword evidence="2" id="KW-0645">Protease</keyword>
<feature type="transmembrane region" description="Helical" evidence="7">
    <location>
        <begin position="445"/>
        <end position="466"/>
    </location>
</feature>
<keyword evidence="6 9" id="KW-0482">Metalloprotease</keyword>
<feature type="transmembrane region" description="Helical" evidence="7">
    <location>
        <begin position="23"/>
        <end position="42"/>
    </location>
</feature>
<accession>A0AAU1TZD4</accession>
<comment type="cofactor">
    <cofactor evidence="1">
        <name>Zn(2+)</name>
        <dbReference type="ChEBI" id="CHEBI:29105"/>
    </cofactor>
</comment>
<feature type="transmembrane region" description="Helical" evidence="7">
    <location>
        <begin position="601"/>
        <end position="623"/>
    </location>
</feature>
<evidence type="ECO:0000256" key="7">
    <source>
        <dbReference type="SAM" id="Phobius"/>
    </source>
</evidence>
<feature type="transmembrane region" description="Helical" evidence="7">
    <location>
        <begin position="643"/>
        <end position="661"/>
    </location>
</feature>
<feature type="transmembrane region" description="Helical" evidence="7">
    <location>
        <begin position="93"/>
        <end position="114"/>
    </location>
</feature>
<dbReference type="GO" id="GO:0046872">
    <property type="term" value="F:metal ion binding"/>
    <property type="evidence" value="ECO:0007669"/>
    <property type="project" value="UniProtKB-KW"/>
</dbReference>
<dbReference type="EC" id="3.4.24.-" evidence="9"/>
<feature type="transmembrane region" description="Helical" evidence="7">
    <location>
        <begin position="253"/>
        <end position="271"/>
    </location>
</feature>
<feature type="domain" description="Peptidase M48" evidence="8">
    <location>
        <begin position="134"/>
        <end position="333"/>
    </location>
</feature>
<keyword evidence="7" id="KW-0812">Transmembrane</keyword>
<keyword evidence="7" id="KW-1133">Transmembrane helix</keyword>
<feature type="transmembrane region" description="Helical" evidence="7">
    <location>
        <begin position="372"/>
        <end position="394"/>
    </location>
</feature>
<evidence type="ECO:0000256" key="6">
    <source>
        <dbReference type="ARBA" id="ARBA00023049"/>
    </source>
</evidence>
<dbReference type="GO" id="GO:0004222">
    <property type="term" value="F:metalloendopeptidase activity"/>
    <property type="evidence" value="ECO:0007669"/>
    <property type="project" value="InterPro"/>
</dbReference>
<feature type="transmembrane region" description="Helical" evidence="7">
    <location>
        <begin position="718"/>
        <end position="739"/>
    </location>
</feature>
<feature type="transmembrane region" description="Helical" evidence="7">
    <location>
        <begin position="549"/>
        <end position="568"/>
    </location>
</feature>
<keyword evidence="3" id="KW-0479">Metal-binding</keyword>
<feature type="transmembrane region" description="Helical" evidence="7">
    <location>
        <begin position="212"/>
        <end position="233"/>
    </location>
</feature>
<reference evidence="9" key="1">
    <citation type="submission" date="2022-10" db="EMBL/GenBank/DDBJ databases">
        <title>The complete genomes of actinobacterial strains from the NBC collection.</title>
        <authorList>
            <person name="Joergensen T.S."/>
            <person name="Alvarez Arevalo M."/>
            <person name="Sterndorff E.B."/>
            <person name="Faurdal D."/>
            <person name="Vuksanovic O."/>
            <person name="Mourched A.-S."/>
            <person name="Charusanti P."/>
            <person name="Shaw S."/>
            <person name="Blin K."/>
            <person name="Weber T."/>
        </authorList>
    </citation>
    <scope>NUCLEOTIDE SEQUENCE</scope>
    <source>
        <strain evidence="9">NBC_00119</strain>
    </source>
</reference>
<feature type="transmembrane region" description="Helical" evidence="7">
    <location>
        <begin position="478"/>
        <end position="497"/>
    </location>
</feature>
<keyword evidence="7" id="KW-0472">Membrane</keyword>
<dbReference type="AlphaFoldDB" id="A0AAU1TZD4"/>
<evidence type="ECO:0000256" key="3">
    <source>
        <dbReference type="ARBA" id="ARBA00022723"/>
    </source>
</evidence>
<protein>
    <submittedName>
        <fullName evidence="9">M48 family metalloprotease</fullName>
        <ecNumber evidence="9">3.4.24.-</ecNumber>
    </submittedName>
</protein>
<gene>
    <name evidence="9" type="ORF">OHU69_01260</name>
</gene>
<proteinExistence type="predicted"/>
<evidence type="ECO:0000256" key="2">
    <source>
        <dbReference type="ARBA" id="ARBA00022670"/>
    </source>
</evidence>
<feature type="transmembrane region" description="Helical" evidence="7">
    <location>
        <begin position="415"/>
        <end position="439"/>
    </location>
</feature>